<accession>A0AAW1BAF9</accession>
<evidence type="ECO:0000313" key="2">
    <source>
        <dbReference type="Proteomes" id="UP001474421"/>
    </source>
</evidence>
<organism evidence="1 2">
    <name type="scientific">Crotalus adamanteus</name>
    <name type="common">Eastern diamondback rattlesnake</name>
    <dbReference type="NCBI Taxonomy" id="8729"/>
    <lineage>
        <taxon>Eukaryota</taxon>
        <taxon>Metazoa</taxon>
        <taxon>Chordata</taxon>
        <taxon>Craniata</taxon>
        <taxon>Vertebrata</taxon>
        <taxon>Euteleostomi</taxon>
        <taxon>Lepidosauria</taxon>
        <taxon>Squamata</taxon>
        <taxon>Bifurcata</taxon>
        <taxon>Unidentata</taxon>
        <taxon>Episquamata</taxon>
        <taxon>Toxicofera</taxon>
        <taxon>Serpentes</taxon>
        <taxon>Colubroidea</taxon>
        <taxon>Viperidae</taxon>
        <taxon>Crotalinae</taxon>
        <taxon>Crotalus</taxon>
    </lineage>
</organism>
<evidence type="ECO:0000313" key="1">
    <source>
        <dbReference type="EMBL" id="KAK9399039.1"/>
    </source>
</evidence>
<reference evidence="1 2" key="1">
    <citation type="journal article" date="2024" name="Proc. Natl. Acad. Sci. U.S.A.">
        <title>The genetic regulatory architecture and epigenomic basis for age-related changes in rattlesnake venom.</title>
        <authorList>
            <person name="Hogan M.P."/>
            <person name="Holding M.L."/>
            <person name="Nystrom G.S."/>
            <person name="Colston T.J."/>
            <person name="Bartlett D.A."/>
            <person name="Mason A.J."/>
            <person name="Ellsworth S.A."/>
            <person name="Rautsaw R.M."/>
            <person name="Lawrence K.C."/>
            <person name="Strickland J.L."/>
            <person name="He B."/>
            <person name="Fraser P."/>
            <person name="Margres M.J."/>
            <person name="Gilbert D.M."/>
            <person name="Gibbs H.L."/>
            <person name="Parkinson C.L."/>
            <person name="Rokyta D.R."/>
        </authorList>
    </citation>
    <scope>NUCLEOTIDE SEQUENCE [LARGE SCALE GENOMIC DNA]</scope>
    <source>
        <strain evidence="1">DRR0105</strain>
    </source>
</reference>
<comment type="caution">
    <text evidence="1">The sequence shown here is derived from an EMBL/GenBank/DDBJ whole genome shotgun (WGS) entry which is preliminary data.</text>
</comment>
<keyword evidence="2" id="KW-1185">Reference proteome</keyword>
<dbReference type="Proteomes" id="UP001474421">
    <property type="component" value="Unassembled WGS sequence"/>
</dbReference>
<sequence>MEQSSEWWMEPREYILGRLT</sequence>
<dbReference type="EMBL" id="JAOTOJ010000007">
    <property type="protein sequence ID" value="KAK9399039.1"/>
    <property type="molecule type" value="Genomic_DNA"/>
</dbReference>
<protein>
    <submittedName>
        <fullName evidence="1">Uncharacterized protein</fullName>
    </submittedName>
</protein>
<name>A0AAW1BAF9_CROAD</name>
<dbReference type="AlphaFoldDB" id="A0AAW1BAF9"/>
<proteinExistence type="predicted"/>
<gene>
    <name evidence="1" type="ORF">NXF25_014008</name>
</gene>